<dbReference type="STRING" id="714943.Mucpa_6962"/>
<dbReference type="EMBL" id="CM001403">
    <property type="protein sequence ID" value="EHQ31009.1"/>
    <property type="molecule type" value="Genomic_DNA"/>
</dbReference>
<keyword evidence="2" id="KW-1185">Reference proteome</keyword>
<protein>
    <submittedName>
        <fullName evidence="1">Uncharacterized protein</fullName>
    </submittedName>
</protein>
<dbReference type="AlphaFoldDB" id="H1Y650"/>
<organism evidence="1 2">
    <name type="scientific">Mucilaginibacter paludis DSM 18603</name>
    <dbReference type="NCBI Taxonomy" id="714943"/>
    <lineage>
        <taxon>Bacteria</taxon>
        <taxon>Pseudomonadati</taxon>
        <taxon>Bacteroidota</taxon>
        <taxon>Sphingobacteriia</taxon>
        <taxon>Sphingobacteriales</taxon>
        <taxon>Sphingobacteriaceae</taxon>
        <taxon>Mucilaginibacter</taxon>
    </lineage>
</organism>
<gene>
    <name evidence="1" type="ORF">Mucpa_6962</name>
</gene>
<reference evidence="1" key="1">
    <citation type="submission" date="2011-09" db="EMBL/GenBank/DDBJ databases">
        <title>The permanent draft genome of Mucilaginibacter paludis DSM 18603.</title>
        <authorList>
            <consortium name="US DOE Joint Genome Institute (JGI-PGF)"/>
            <person name="Lucas S."/>
            <person name="Han J."/>
            <person name="Lapidus A."/>
            <person name="Bruce D."/>
            <person name="Goodwin L."/>
            <person name="Pitluck S."/>
            <person name="Peters L."/>
            <person name="Kyrpides N."/>
            <person name="Mavromatis K."/>
            <person name="Ivanova N."/>
            <person name="Mikhailova N."/>
            <person name="Held B."/>
            <person name="Detter J.C."/>
            <person name="Tapia R."/>
            <person name="Han C."/>
            <person name="Land M."/>
            <person name="Hauser L."/>
            <person name="Markowitz V."/>
            <person name="Cheng J.-F."/>
            <person name="Hugenholtz P."/>
            <person name="Woyke T."/>
            <person name="Wu D."/>
            <person name="Tindall B."/>
            <person name="Brambilla E."/>
            <person name="Klenk H.-P."/>
            <person name="Eisen J.A."/>
        </authorList>
    </citation>
    <scope>NUCLEOTIDE SEQUENCE [LARGE SCALE GENOMIC DNA]</scope>
    <source>
        <strain evidence="1">DSM 18603</strain>
    </source>
</reference>
<proteinExistence type="predicted"/>
<sequence>MLIFFNIVVAFNDSYHILYYKTMLLTEVYKPAIYSVRLPLDNKNREVTDETIPKPIILYTPDSEPQEETQTALSTFKIFTIKFNYLALIHHTKVMKVKYGSSNHIYKVVFFSILSPGASICWFEHLPHNWVSLLGNGMDYGLKEAITAAIENQEE</sequence>
<evidence type="ECO:0000313" key="1">
    <source>
        <dbReference type="EMBL" id="EHQ31009.1"/>
    </source>
</evidence>
<name>H1Y650_9SPHI</name>
<accession>H1Y650</accession>
<dbReference type="Proteomes" id="UP000002774">
    <property type="component" value="Chromosome"/>
</dbReference>
<evidence type="ECO:0000313" key="2">
    <source>
        <dbReference type="Proteomes" id="UP000002774"/>
    </source>
</evidence>
<dbReference type="HOGENOM" id="CLU_1693511_0_0_10"/>